<evidence type="ECO:0000313" key="2">
    <source>
        <dbReference type="Proteomes" id="UP000287385"/>
    </source>
</evidence>
<evidence type="ECO:0000313" key="1">
    <source>
        <dbReference type="EMBL" id="GCD64328.1"/>
    </source>
</evidence>
<comment type="caution">
    <text evidence="1">The sequence shown here is derived from an EMBL/GenBank/DDBJ whole genome shotgun (WGS) entry which is preliminary data.</text>
</comment>
<proteinExistence type="predicted"/>
<gene>
    <name evidence="1" type="ORF">NBRC3278_3421</name>
</gene>
<keyword evidence="2" id="KW-1185">Reference proteome</keyword>
<organism evidence="1 2">
    <name type="scientific">Acetobacter pasteurianus NBRC 3278</name>
    <dbReference type="NCBI Taxonomy" id="1226660"/>
    <lineage>
        <taxon>Bacteria</taxon>
        <taxon>Pseudomonadati</taxon>
        <taxon>Pseudomonadota</taxon>
        <taxon>Alphaproteobacteria</taxon>
        <taxon>Acetobacterales</taxon>
        <taxon>Acetobacteraceae</taxon>
        <taxon>Acetobacter</taxon>
    </lineage>
</organism>
<dbReference type="EMBL" id="BDEV01000193">
    <property type="protein sequence ID" value="GCD64328.1"/>
    <property type="molecule type" value="Genomic_DNA"/>
</dbReference>
<dbReference type="AlphaFoldDB" id="A0A401X9C4"/>
<name>A0A401X9C4_ACEPA</name>
<protein>
    <submittedName>
        <fullName evidence="1">Uncharacterized protein</fullName>
    </submittedName>
</protein>
<dbReference type="Proteomes" id="UP000287385">
    <property type="component" value="Unassembled WGS sequence"/>
</dbReference>
<reference evidence="1 2" key="1">
    <citation type="submission" date="2016-06" db="EMBL/GenBank/DDBJ databases">
        <title>Acetobacter pasteurianus NBRC 3278 whole genome sequencing project.</title>
        <authorList>
            <person name="Matsutani M."/>
            <person name="Shiwa Y."/>
            <person name="Okamoto-Kainuma A."/>
            <person name="Ishikawa M."/>
            <person name="Koizumi Y."/>
            <person name="Yoshikawa H."/>
            <person name="Yakushi T."/>
            <person name="Matsushita K."/>
        </authorList>
    </citation>
    <scope>NUCLEOTIDE SEQUENCE [LARGE SCALE GENOMIC DNA]</scope>
    <source>
        <strain evidence="1 2">NBRC 3278</strain>
    </source>
</reference>
<sequence>MPRFQDQVAIQNEGERQPRPVGQGGLDVEAAVDQAVADHGEAVAGAGADCLHEIVFIPRRARLRTHAEQGRDQSRLEKLTPVIVHLVGQARLADSAAARQFFQHQALAVRVNQPGPDDLGALLPEGNPAVIGPEQQASLRDQEIVAGRAVIDVLSHMAGNLAR</sequence>
<accession>A0A401X9C4</accession>